<protein>
    <submittedName>
        <fullName evidence="2">Uncharacterized protein</fullName>
    </submittedName>
</protein>
<evidence type="ECO:0000313" key="2">
    <source>
        <dbReference type="EMBL" id="KAH3884011.1"/>
    </source>
</evidence>
<dbReference type="Proteomes" id="UP000828390">
    <property type="component" value="Unassembled WGS sequence"/>
</dbReference>
<dbReference type="AlphaFoldDB" id="A0A9D4RWH8"/>
<keyword evidence="3" id="KW-1185">Reference proteome</keyword>
<gene>
    <name evidence="2" type="ORF">DPMN_007981</name>
</gene>
<proteinExistence type="predicted"/>
<keyword evidence="1" id="KW-0812">Transmembrane</keyword>
<feature type="transmembrane region" description="Helical" evidence="1">
    <location>
        <begin position="23"/>
        <end position="45"/>
    </location>
</feature>
<sequence>MIMSGNATEAISYGNKILKMIQVLNLLSMPVVASSIFGNVLIIIVVAREKIATTSLLFGILAVVDLYVSDIYWSAVENHCRI</sequence>
<reference evidence="2" key="2">
    <citation type="submission" date="2020-11" db="EMBL/GenBank/DDBJ databases">
        <authorList>
            <person name="McCartney M.A."/>
            <person name="Auch B."/>
            <person name="Kono T."/>
            <person name="Mallez S."/>
            <person name="Becker A."/>
            <person name="Gohl D.M."/>
            <person name="Silverstein K.A.T."/>
            <person name="Koren S."/>
            <person name="Bechman K.B."/>
            <person name="Herman A."/>
            <person name="Abrahante J.E."/>
            <person name="Garbe J."/>
        </authorList>
    </citation>
    <scope>NUCLEOTIDE SEQUENCE</scope>
    <source>
        <strain evidence="2">Duluth1</strain>
        <tissue evidence="2">Whole animal</tissue>
    </source>
</reference>
<comment type="caution">
    <text evidence="2">The sequence shown here is derived from an EMBL/GenBank/DDBJ whole genome shotgun (WGS) entry which is preliminary data.</text>
</comment>
<organism evidence="2 3">
    <name type="scientific">Dreissena polymorpha</name>
    <name type="common">Zebra mussel</name>
    <name type="synonym">Mytilus polymorpha</name>
    <dbReference type="NCBI Taxonomy" id="45954"/>
    <lineage>
        <taxon>Eukaryota</taxon>
        <taxon>Metazoa</taxon>
        <taxon>Spiralia</taxon>
        <taxon>Lophotrochozoa</taxon>
        <taxon>Mollusca</taxon>
        <taxon>Bivalvia</taxon>
        <taxon>Autobranchia</taxon>
        <taxon>Heteroconchia</taxon>
        <taxon>Euheterodonta</taxon>
        <taxon>Imparidentia</taxon>
        <taxon>Neoheterodontei</taxon>
        <taxon>Myida</taxon>
        <taxon>Dreissenoidea</taxon>
        <taxon>Dreissenidae</taxon>
        <taxon>Dreissena</taxon>
    </lineage>
</organism>
<feature type="transmembrane region" description="Helical" evidence="1">
    <location>
        <begin position="51"/>
        <end position="73"/>
    </location>
</feature>
<dbReference type="EMBL" id="JAIWYP010000001">
    <property type="protein sequence ID" value="KAH3884011.1"/>
    <property type="molecule type" value="Genomic_DNA"/>
</dbReference>
<accession>A0A9D4RWH8</accession>
<name>A0A9D4RWH8_DREPO</name>
<evidence type="ECO:0000313" key="3">
    <source>
        <dbReference type="Proteomes" id="UP000828390"/>
    </source>
</evidence>
<reference evidence="2" key="1">
    <citation type="journal article" date="2019" name="bioRxiv">
        <title>The Genome of the Zebra Mussel, Dreissena polymorpha: A Resource for Invasive Species Research.</title>
        <authorList>
            <person name="McCartney M.A."/>
            <person name="Auch B."/>
            <person name="Kono T."/>
            <person name="Mallez S."/>
            <person name="Zhang Y."/>
            <person name="Obille A."/>
            <person name="Becker A."/>
            <person name="Abrahante J.E."/>
            <person name="Garbe J."/>
            <person name="Badalamenti J.P."/>
            <person name="Herman A."/>
            <person name="Mangelson H."/>
            <person name="Liachko I."/>
            <person name="Sullivan S."/>
            <person name="Sone E.D."/>
            <person name="Koren S."/>
            <person name="Silverstein K.A.T."/>
            <person name="Beckman K.B."/>
            <person name="Gohl D.M."/>
        </authorList>
    </citation>
    <scope>NUCLEOTIDE SEQUENCE</scope>
    <source>
        <strain evidence="2">Duluth1</strain>
        <tissue evidence="2">Whole animal</tissue>
    </source>
</reference>
<keyword evidence="1" id="KW-0472">Membrane</keyword>
<keyword evidence="1" id="KW-1133">Transmembrane helix</keyword>
<evidence type="ECO:0000256" key="1">
    <source>
        <dbReference type="SAM" id="Phobius"/>
    </source>
</evidence>